<gene>
    <name evidence="3" type="ORF">POM88_002888</name>
</gene>
<evidence type="ECO:0000313" key="4">
    <source>
        <dbReference type="Proteomes" id="UP001237642"/>
    </source>
</evidence>
<dbReference type="AlphaFoldDB" id="A0AAD8JGF2"/>
<dbReference type="EMBL" id="JAUIZM010000001">
    <property type="protein sequence ID" value="KAK1403283.1"/>
    <property type="molecule type" value="Genomic_DNA"/>
</dbReference>
<dbReference type="InterPro" id="IPR057619">
    <property type="entry name" value="PH_PHS1"/>
</dbReference>
<accession>A0AAD8JGF2</accession>
<comment type="caution">
    <text evidence="3">The sequence shown here is derived from an EMBL/GenBank/DDBJ whole genome shotgun (WGS) entry which is preliminary data.</text>
</comment>
<evidence type="ECO:0000313" key="3">
    <source>
        <dbReference type="EMBL" id="KAK1403283.1"/>
    </source>
</evidence>
<evidence type="ECO:0000259" key="2">
    <source>
        <dbReference type="Pfam" id="PF25349"/>
    </source>
</evidence>
<feature type="domain" description="Poor homologous synapsis 1 PH" evidence="2">
    <location>
        <begin position="26"/>
        <end position="165"/>
    </location>
</feature>
<organism evidence="3 4">
    <name type="scientific">Heracleum sosnowskyi</name>
    <dbReference type="NCBI Taxonomy" id="360622"/>
    <lineage>
        <taxon>Eukaryota</taxon>
        <taxon>Viridiplantae</taxon>
        <taxon>Streptophyta</taxon>
        <taxon>Embryophyta</taxon>
        <taxon>Tracheophyta</taxon>
        <taxon>Spermatophyta</taxon>
        <taxon>Magnoliopsida</taxon>
        <taxon>eudicotyledons</taxon>
        <taxon>Gunneridae</taxon>
        <taxon>Pentapetalae</taxon>
        <taxon>asterids</taxon>
        <taxon>campanulids</taxon>
        <taxon>Apiales</taxon>
        <taxon>Apiaceae</taxon>
        <taxon>Apioideae</taxon>
        <taxon>apioid superclade</taxon>
        <taxon>Tordylieae</taxon>
        <taxon>Tordyliinae</taxon>
        <taxon>Heracleum</taxon>
    </lineage>
</organism>
<dbReference type="Pfam" id="PF25349">
    <property type="entry name" value="PH_PHS1"/>
    <property type="match status" value="1"/>
</dbReference>
<reference evidence="3" key="1">
    <citation type="submission" date="2023-02" db="EMBL/GenBank/DDBJ databases">
        <title>Genome of toxic invasive species Heracleum sosnowskyi carries increased number of genes despite the absence of recent whole-genome duplications.</title>
        <authorList>
            <person name="Schelkunov M."/>
            <person name="Shtratnikova V."/>
            <person name="Makarenko M."/>
            <person name="Klepikova A."/>
            <person name="Omelchenko D."/>
            <person name="Novikova G."/>
            <person name="Obukhova E."/>
            <person name="Bogdanov V."/>
            <person name="Penin A."/>
            <person name="Logacheva M."/>
        </authorList>
    </citation>
    <scope>NUCLEOTIDE SEQUENCE</scope>
    <source>
        <strain evidence="3">Hsosn_3</strain>
        <tissue evidence="3">Leaf</tissue>
    </source>
</reference>
<name>A0AAD8JGF2_9APIA</name>
<dbReference type="Proteomes" id="UP001237642">
    <property type="component" value="Unassembled WGS sequence"/>
</dbReference>
<reference evidence="3" key="2">
    <citation type="submission" date="2023-05" db="EMBL/GenBank/DDBJ databases">
        <authorList>
            <person name="Schelkunov M.I."/>
        </authorList>
    </citation>
    <scope>NUCLEOTIDE SEQUENCE</scope>
    <source>
        <strain evidence="3">Hsosn_3</strain>
        <tissue evidence="3">Leaf</tissue>
    </source>
</reference>
<feature type="region of interest" description="Disordered" evidence="1">
    <location>
        <begin position="163"/>
        <end position="205"/>
    </location>
</feature>
<sequence>MAGKCSTSMELAIIPKTKTNLNTIRDEYEVEYSRFLNPHIPSSNSSTHPSLTPLKSSRGNWISSSLDSLVSLRVSAAALDRRSFILLVSLGRKVLEEHYISKLHFTWPQVSCLSGYPARGSRVVFFSYKDSAAQIQKFALRFLSVYETEQFISSLKEILDDSSDAGEPSSNFGSARSPPSECVISSESPYRPTKDWSPVPSASTQSHRISPILNHEAPQNSNPLEPIYYNPVGATHPNFPPSFTSLLMNCSPAVQQAAGAQPPVIEDADLKDQIARYLGDSSFQDMLMKVQKVFSEIGDDLTIG</sequence>
<protein>
    <submittedName>
        <fullName evidence="3">Protein POOR HOMOLOGOUS SYNAPSIS 1</fullName>
    </submittedName>
</protein>
<evidence type="ECO:0000256" key="1">
    <source>
        <dbReference type="SAM" id="MobiDB-lite"/>
    </source>
</evidence>
<proteinExistence type="predicted"/>
<keyword evidence="4" id="KW-1185">Reference proteome</keyword>